<sequence length="169" mass="17901">MIFKISSLVVLVAVVGLLAMTMPTTVQLARMDVGLRSSLRSTSQLVGIETAVVQKNKSIAKLAETSADMEKGLQVTQQTTSTLEHNIELIDQLNRSTLSINQTIASGAKASADHLASIASNMTALDASTTKLEATLQTLNSIVQQDNNIMSNMKQATASMNDKIPGVVG</sequence>
<evidence type="ECO:0000313" key="2">
    <source>
        <dbReference type="Proteomes" id="UP001579974"/>
    </source>
</evidence>
<dbReference type="EMBL" id="JBDXSU010000005">
    <property type="protein sequence ID" value="MFB5190159.1"/>
    <property type="molecule type" value="Genomic_DNA"/>
</dbReference>
<dbReference type="RefSeq" id="WP_275473784.1">
    <property type="nucleotide sequence ID" value="NZ_CP162940.1"/>
</dbReference>
<accession>A0ABV5AD27</accession>
<organism evidence="1 2">
    <name type="scientific">Alicyclobacillus fastidiosus</name>
    <dbReference type="NCBI Taxonomy" id="392011"/>
    <lineage>
        <taxon>Bacteria</taxon>
        <taxon>Bacillati</taxon>
        <taxon>Bacillota</taxon>
        <taxon>Bacilli</taxon>
        <taxon>Bacillales</taxon>
        <taxon>Alicyclobacillaceae</taxon>
        <taxon>Alicyclobacillus</taxon>
    </lineage>
</organism>
<keyword evidence="2" id="KW-1185">Reference proteome</keyword>
<dbReference type="Proteomes" id="UP001579974">
    <property type="component" value="Unassembled WGS sequence"/>
</dbReference>
<protein>
    <submittedName>
        <fullName evidence="1">Uncharacterized protein</fullName>
    </submittedName>
</protein>
<proteinExistence type="predicted"/>
<gene>
    <name evidence="1" type="ORF">KKP3000_003604</name>
</gene>
<comment type="caution">
    <text evidence="1">The sequence shown here is derived from an EMBL/GenBank/DDBJ whole genome shotgun (WGS) entry which is preliminary data.</text>
</comment>
<evidence type="ECO:0000313" key="1">
    <source>
        <dbReference type="EMBL" id="MFB5190159.1"/>
    </source>
</evidence>
<name>A0ABV5AD27_9BACL</name>
<reference evidence="1 2" key="1">
    <citation type="journal article" date="2024" name="Int. J. Mol. Sci.">
        <title>Exploration of Alicyclobacillus spp. Genome in Search of Antibiotic Resistance.</title>
        <authorList>
            <person name="Bucka-Kolendo J."/>
            <person name="Kiousi D.E."/>
            <person name="Dekowska A."/>
            <person name="Mikolajczuk-Szczyrba A."/>
            <person name="Karadedos D.M."/>
            <person name="Michael P."/>
            <person name="Galanis A."/>
            <person name="Sokolowska B."/>
        </authorList>
    </citation>
    <scope>NUCLEOTIDE SEQUENCE [LARGE SCALE GENOMIC DNA]</scope>
    <source>
        <strain evidence="1 2">KKP 3000</strain>
    </source>
</reference>